<evidence type="ECO:0000256" key="5">
    <source>
        <dbReference type="SAM" id="MobiDB-lite"/>
    </source>
</evidence>
<evidence type="ECO:0000313" key="7">
    <source>
        <dbReference type="EMBL" id="KAL0480790.1"/>
    </source>
</evidence>
<dbReference type="InterPro" id="IPR057259">
    <property type="entry name" value="Ribosomal_L19e"/>
</dbReference>
<dbReference type="AlphaFoldDB" id="A0AAW2YUH5"/>
<dbReference type="EMBL" id="JAOPGA020000687">
    <property type="protein sequence ID" value="KAL0480790.1"/>
    <property type="molecule type" value="Genomic_DNA"/>
</dbReference>
<keyword evidence="8" id="KW-1185">Reference proteome</keyword>
<dbReference type="SMART" id="SM01416">
    <property type="entry name" value="Ribosomal_L19e"/>
    <property type="match status" value="1"/>
</dbReference>
<dbReference type="Gene3D" id="1.10.1200.240">
    <property type="match status" value="1"/>
</dbReference>
<evidence type="ECO:0000313" key="8">
    <source>
        <dbReference type="Proteomes" id="UP001431209"/>
    </source>
</evidence>
<evidence type="ECO:0000256" key="4">
    <source>
        <dbReference type="RuleBase" id="RU000574"/>
    </source>
</evidence>
<gene>
    <name evidence="7" type="ORF">AKO1_006958</name>
</gene>
<evidence type="ECO:0000259" key="6">
    <source>
        <dbReference type="SMART" id="SM01416"/>
    </source>
</evidence>
<comment type="similarity">
    <text evidence="1 4">Belongs to the eukaryotic ribosomal protein eL19 family.</text>
</comment>
<dbReference type="Proteomes" id="UP001431209">
    <property type="component" value="Unassembled WGS sequence"/>
</dbReference>
<dbReference type="Gene3D" id="1.10.1650.10">
    <property type="match status" value="1"/>
</dbReference>
<feature type="region of interest" description="Disordered" evidence="5">
    <location>
        <begin position="155"/>
        <end position="205"/>
    </location>
</feature>
<comment type="caution">
    <text evidence="7">The sequence shown here is derived from an EMBL/GenBank/DDBJ whole genome shotgun (WGS) entry which is preliminary data.</text>
</comment>
<organism evidence="7 8">
    <name type="scientific">Acrasis kona</name>
    <dbReference type="NCBI Taxonomy" id="1008807"/>
    <lineage>
        <taxon>Eukaryota</taxon>
        <taxon>Discoba</taxon>
        <taxon>Heterolobosea</taxon>
        <taxon>Tetramitia</taxon>
        <taxon>Eutetramitia</taxon>
        <taxon>Acrasidae</taxon>
        <taxon>Acrasis</taxon>
    </lineage>
</organism>
<feature type="domain" description="Large ribosomal subunit protein eL19" evidence="6">
    <location>
        <begin position="4"/>
        <end position="147"/>
    </location>
</feature>
<dbReference type="PROSITE" id="PS00526">
    <property type="entry name" value="RIBOSOMAL_L19E"/>
    <property type="match status" value="1"/>
</dbReference>
<dbReference type="InterPro" id="IPR000196">
    <property type="entry name" value="Ribosomal_eL19_dom"/>
</dbReference>
<dbReference type="NCBIfam" id="NF006343">
    <property type="entry name" value="PRK08570.1"/>
    <property type="match status" value="1"/>
</dbReference>
<dbReference type="FunFam" id="1.10.1650.10:FF:000001">
    <property type="entry name" value="Ribosomal protein L19"/>
    <property type="match status" value="1"/>
</dbReference>
<dbReference type="GO" id="GO:0003735">
    <property type="term" value="F:structural constituent of ribosome"/>
    <property type="evidence" value="ECO:0007669"/>
    <property type="project" value="InterPro"/>
</dbReference>
<accession>A0AAW2YUH5</accession>
<proteinExistence type="inferred from homology"/>
<dbReference type="InterPro" id="IPR035970">
    <property type="entry name" value="60S_ribosomal_eL19_sf"/>
</dbReference>
<protein>
    <recommendedName>
        <fullName evidence="4">Ribosomal protein L19</fullName>
    </recommendedName>
</protein>
<evidence type="ECO:0000256" key="1">
    <source>
        <dbReference type="ARBA" id="ARBA00011082"/>
    </source>
</evidence>
<evidence type="ECO:0000256" key="3">
    <source>
        <dbReference type="ARBA" id="ARBA00023274"/>
    </source>
</evidence>
<dbReference type="InterPro" id="IPR039547">
    <property type="entry name" value="Ribosomal_eL19"/>
</dbReference>
<dbReference type="FunFam" id="1.10.1200.240:FF:000001">
    <property type="entry name" value="Ribosomal protein L19"/>
    <property type="match status" value="1"/>
</dbReference>
<reference evidence="7 8" key="1">
    <citation type="submission" date="2024-03" db="EMBL/GenBank/DDBJ databases">
        <title>The Acrasis kona genome and developmental transcriptomes reveal deep origins of eukaryotic multicellular pathways.</title>
        <authorList>
            <person name="Sheikh S."/>
            <person name="Fu C.-J."/>
            <person name="Brown M.W."/>
            <person name="Baldauf S.L."/>
        </authorList>
    </citation>
    <scope>NUCLEOTIDE SEQUENCE [LARGE SCALE GENOMIC DNA]</scope>
    <source>
        <strain evidence="7 8">ATCC MYA-3509</strain>
    </source>
</reference>
<dbReference type="Pfam" id="PF25476">
    <property type="entry name" value="Ribosomal_L19e_C"/>
    <property type="match status" value="1"/>
</dbReference>
<dbReference type="InterPro" id="IPR023638">
    <property type="entry name" value="Ribosomal_eL19_CS"/>
</dbReference>
<dbReference type="SUPFAM" id="SSF48140">
    <property type="entry name" value="Ribosomal protein L19 (L19e)"/>
    <property type="match status" value="1"/>
</dbReference>
<dbReference type="HAMAP" id="MF_01475">
    <property type="entry name" value="Ribosomal_eL19"/>
    <property type="match status" value="1"/>
</dbReference>
<name>A0AAW2YUH5_9EUKA</name>
<dbReference type="GO" id="GO:0006412">
    <property type="term" value="P:translation"/>
    <property type="evidence" value="ECO:0007669"/>
    <property type="project" value="InterPro"/>
</dbReference>
<keyword evidence="3 4" id="KW-0687">Ribonucleoprotein</keyword>
<keyword evidence="2 4" id="KW-0689">Ribosomal protein</keyword>
<sequence length="205" mass="24607">MASTFRLQKRLASDILECGKDRVWLDPNELSELALANSRDSIRKLIKDGIIIRKPIKIRSRFRWRKRQEAIAKGRHRGIGKRKGAKDARNPSKLQWMNRMRILRRLLRKYKDANKIDRHLYHELYLKIKGNVFKSKKNLMEYVFKAKAEKLRERRVEEQLEAKKEKQSKLKEKRTQRADRRSKRTVMEAEEAARIARESQKTEQK</sequence>
<dbReference type="PANTHER" id="PTHR10722">
    <property type="entry name" value="60S RIBOSOMAL PROTEIN L19"/>
    <property type="match status" value="1"/>
</dbReference>
<dbReference type="GO" id="GO:0022625">
    <property type="term" value="C:cytosolic large ribosomal subunit"/>
    <property type="evidence" value="ECO:0007669"/>
    <property type="project" value="InterPro"/>
</dbReference>
<evidence type="ECO:0000256" key="2">
    <source>
        <dbReference type="ARBA" id="ARBA00022980"/>
    </source>
</evidence>
<dbReference type="GO" id="GO:0003723">
    <property type="term" value="F:RNA binding"/>
    <property type="evidence" value="ECO:0007669"/>
    <property type="project" value="InterPro"/>
</dbReference>
<dbReference type="Pfam" id="PF01280">
    <property type="entry name" value="Ribosomal_L19e"/>
    <property type="match status" value="1"/>
</dbReference>
<dbReference type="InterPro" id="IPR015972">
    <property type="entry name" value="Ribosomal_eL19_dom1"/>
</dbReference>
<dbReference type="InterPro" id="IPR057260">
    <property type="entry name" value="Ribosomal_L19e_C"/>
</dbReference>